<sequence>MGFDCAKCGACCKLFNPFTGLGRCPQLTADGLCSIYDERPDICRVDEMAKRSGVPIDEYYKMAELSCVALKEAVEVAA</sequence>
<dbReference type="AlphaFoldDB" id="A0A0F9UV18"/>
<evidence type="ECO:0000313" key="1">
    <source>
        <dbReference type="EMBL" id="KKN65011.1"/>
    </source>
</evidence>
<protein>
    <recommendedName>
        <fullName evidence="2">Zinc/iron-chelating domain-containing protein</fullName>
    </recommendedName>
</protein>
<evidence type="ECO:0008006" key="2">
    <source>
        <dbReference type="Google" id="ProtNLM"/>
    </source>
</evidence>
<name>A0A0F9UV18_9ZZZZ</name>
<dbReference type="EMBL" id="LAZR01000537">
    <property type="protein sequence ID" value="KKN65011.1"/>
    <property type="molecule type" value="Genomic_DNA"/>
</dbReference>
<proteinExistence type="predicted"/>
<reference evidence="1" key="1">
    <citation type="journal article" date="2015" name="Nature">
        <title>Complex archaea that bridge the gap between prokaryotes and eukaryotes.</title>
        <authorList>
            <person name="Spang A."/>
            <person name="Saw J.H."/>
            <person name="Jorgensen S.L."/>
            <person name="Zaremba-Niedzwiedzka K."/>
            <person name="Martijn J."/>
            <person name="Lind A.E."/>
            <person name="van Eijk R."/>
            <person name="Schleper C."/>
            <person name="Guy L."/>
            <person name="Ettema T.J."/>
        </authorList>
    </citation>
    <scope>NUCLEOTIDE SEQUENCE</scope>
</reference>
<comment type="caution">
    <text evidence="1">The sequence shown here is derived from an EMBL/GenBank/DDBJ whole genome shotgun (WGS) entry which is preliminary data.</text>
</comment>
<accession>A0A0F9UV18</accession>
<gene>
    <name evidence="1" type="ORF">LCGC14_0485680</name>
</gene>
<organism evidence="1">
    <name type="scientific">marine sediment metagenome</name>
    <dbReference type="NCBI Taxonomy" id="412755"/>
    <lineage>
        <taxon>unclassified sequences</taxon>
        <taxon>metagenomes</taxon>
        <taxon>ecological metagenomes</taxon>
    </lineage>
</organism>
<dbReference type="Pfam" id="PF03692">
    <property type="entry name" value="CxxCxxCC"/>
    <property type="match status" value="1"/>
</dbReference>
<dbReference type="InterPro" id="IPR005358">
    <property type="entry name" value="Puta_zinc/iron-chelating_dom"/>
</dbReference>